<reference evidence="3" key="1">
    <citation type="journal article" date="2013" name="Genome Biol.">
        <title>Reference genomes and transcriptomes of Nicotiana sylvestris and Nicotiana tomentosiformis.</title>
        <authorList>
            <person name="Sierro N."/>
            <person name="Battey J.N."/>
            <person name="Ouadi S."/>
            <person name="Bovet L."/>
            <person name="Goepfert S."/>
            <person name="Bakaher N."/>
            <person name="Peitsch M.C."/>
            <person name="Ivanov N.V."/>
        </authorList>
    </citation>
    <scope>NUCLEOTIDE SEQUENCE [LARGE SCALE GENOMIC DNA]</scope>
</reference>
<dbReference type="Pfam" id="PF22936">
    <property type="entry name" value="Pol_BBD"/>
    <property type="match status" value="1"/>
</dbReference>
<dbReference type="InterPro" id="IPR054722">
    <property type="entry name" value="PolX-like_BBD"/>
</dbReference>
<dbReference type="Proteomes" id="UP000189701">
    <property type="component" value="Unplaced"/>
</dbReference>
<feature type="non-terminal residue" evidence="4">
    <location>
        <position position="589"/>
    </location>
</feature>
<dbReference type="Pfam" id="PF14223">
    <property type="entry name" value="Retrotran_gag_2"/>
    <property type="match status" value="1"/>
</dbReference>
<protein>
    <submittedName>
        <fullName evidence="4">Uncharacterized protein LOC104216468</fullName>
    </submittedName>
</protein>
<sequence>MSVSTPSVNIKVIRRYPYSLTPQGVACYAELNIEDDEILKDFLKTPNEYQKLLVIKNVANKDDSDYDNNVDESGDDTPFPDEGDEDEKMRFENEQPDLSRDHDATNEHAPYMHTTPPVRPRLLSMPDVDARTRDPDDIRTVMWDESRPIVLSKNMLFADKARLSRAVRIMTNDNRNQVISMVTANASASRTPTLAPTEKPKKKIGLNFKWWQQKMFFYLTTFSLHNFIKEDVPIMPEETSEYERFLVIETWKHSDFLCKNYIFSGLEDDLYNIYSGVETSKELWTALEKKYKTKDAELKKFVAAEFLDYKMVDSKSVITQFQKLQVIIHDLLAEGLVINEAFQIAAMIEKLSHLWKDFKNYLKHKRKEMSLEDLIVRLRIEEDNKAAEKRAGHKSKEFCAPKKDKKKGQVNMVEKHEDVDDLCTMLSKCNLVGNLKEWWIDSGATRHVCAIREAFATYAYVGPEETLSMGNAATAEIEGCGKIFLKMTFGKVVTLNNVLHVLEIRKNLVSVGLLVKKGFNKDEATDAFKQYKNEVETQLNKKIKMIRSDSDGEYESPFEQICLEYVQWDCRKKKSFIKGDDERIIDKFR</sequence>
<evidence type="ECO:0000313" key="4">
    <source>
        <dbReference type="RefSeq" id="XP_009764810.1"/>
    </source>
</evidence>
<feature type="compositionally biased region" description="Acidic residues" evidence="1">
    <location>
        <begin position="64"/>
        <end position="86"/>
    </location>
</feature>
<feature type="domain" description="Retrovirus-related Pol polyprotein from transposon TNT 1-94-like beta-barrel" evidence="2">
    <location>
        <begin position="438"/>
        <end position="519"/>
    </location>
</feature>
<proteinExistence type="predicted"/>
<dbReference type="PANTHER" id="PTHR47592:SF27">
    <property type="entry name" value="OS08G0421700 PROTEIN"/>
    <property type="match status" value="1"/>
</dbReference>
<evidence type="ECO:0000256" key="1">
    <source>
        <dbReference type="SAM" id="MobiDB-lite"/>
    </source>
</evidence>
<evidence type="ECO:0000259" key="2">
    <source>
        <dbReference type="Pfam" id="PF22936"/>
    </source>
</evidence>
<organism evidence="3 4">
    <name type="scientific">Nicotiana sylvestris</name>
    <name type="common">Wood tobacco</name>
    <name type="synonym">South American tobacco</name>
    <dbReference type="NCBI Taxonomy" id="4096"/>
    <lineage>
        <taxon>Eukaryota</taxon>
        <taxon>Viridiplantae</taxon>
        <taxon>Streptophyta</taxon>
        <taxon>Embryophyta</taxon>
        <taxon>Tracheophyta</taxon>
        <taxon>Spermatophyta</taxon>
        <taxon>Magnoliopsida</taxon>
        <taxon>eudicotyledons</taxon>
        <taxon>Gunneridae</taxon>
        <taxon>Pentapetalae</taxon>
        <taxon>asterids</taxon>
        <taxon>lamiids</taxon>
        <taxon>Solanales</taxon>
        <taxon>Solanaceae</taxon>
        <taxon>Nicotianoideae</taxon>
        <taxon>Nicotianeae</taxon>
        <taxon>Nicotiana</taxon>
    </lineage>
</organism>
<keyword evidence="3" id="KW-1185">Reference proteome</keyword>
<dbReference type="AlphaFoldDB" id="A0A1U7VSB8"/>
<dbReference type="PANTHER" id="PTHR47592">
    <property type="entry name" value="PBF68 PROTEIN"/>
    <property type="match status" value="1"/>
</dbReference>
<feature type="compositionally biased region" description="Basic and acidic residues" evidence="1">
    <location>
        <begin position="87"/>
        <end position="106"/>
    </location>
</feature>
<reference evidence="4" key="2">
    <citation type="submission" date="2025-08" db="UniProtKB">
        <authorList>
            <consortium name="RefSeq"/>
        </authorList>
    </citation>
    <scope>IDENTIFICATION</scope>
    <source>
        <tissue evidence="4">Leaf</tissue>
    </source>
</reference>
<gene>
    <name evidence="4" type="primary">LOC104216468</name>
</gene>
<dbReference type="eggNOG" id="KOG0017">
    <property type="taxonomic scope" value="Eukaryota"/>
</dbReference>
<accession>A0A1U7VSB8</accession>
<name>A0A1U7VSB8_NICSY</name>
<feature type="region of interest" description="Disordered" evidence="1">
    <location>
        <begin position="62"/>
        <end position="131"/>
    </location>
</feature>
<dbReference type="RefSeq" id="XP_009764810.1">
    <property type="nucleotide sequence ID" value="XM_009766508.1"/>
</dbReference>
<evidence type="ECO:0000313" key="3">
    <source>
        <dbReference type="Proteomes" id="UP000189701"/>
    </source>
</evidence>